<evidence type="ECO:0000313" key="2">
    <source>
        <dbReference type="Proteomes" id="UP000005239"/>
    </source>
</evidence>
<accession>A0A8R1UCH2</accession>
<reference evidence="1" key="2">
    <citation type="submission" date="2022-06" db="UniProtKB">
        <authorList>
            <consortium name="EnsemblMetazoa"/>
        </authorList>
    </citation>
    <scope>IDENTIFICATION</scope>
    <source>
        <strain evidence="1">PS312</strain>
    </source>
</reference>
<reference evidence="2" key="1">
    <citation type="journal article" date="2008" name="Nat. Genet.">
        <title>The Pristionchus pacificus genome provides a unique perspective on nematode lifestyle and parasitism.</title>
        <authorList>
            <person name="Dieterich C."/>
            <person name="Clifton S.W."/>
            <person name="Schuster L.N."/>
            <person name="Chinwalla A."/>
            <person name="Delehaunty K."/>
            <person name="Dinkelacker I."/>
            <person name="Fulton L."/>
            <person name="Fulton R."/>
            <person name="Godfrey J."/>
            <person name="Minx P."/>
            <person name="Mitreva M."/>
            <person name="Roeseler W."/>
            <person name="Tian H."/>
            <person name="Witte H."/>
            <person name="Yang S.P."/>
            <person name="Wilson R.K."/>
            <person name="Sommer R.J."/>
        </authorList>
    </citation>
    <scope>NUCLEOTIDE SEQUENCE [LARGE SCALE GENOMIC DNA]</scope>
    <source>
        <strain evidence="2">PS312</strain>
    </source>
</reference>
<evidence type="ECO:0000313" key="1">
    <source>
        <dbReference type="EnsemblMetazoa" id="PPA18911.1"/>
    </source>
</evidence>
<protein>
    <submittedName>
        <fullName evidence="1">Uncharacterized protein</fullName>
    </submittedName>
</protein>
<gene>
    <name evidence="1" type="primary">WBGene00108465</name>
</gene>
<sequence length="144" mass="15824">GRWTLADRGNAMSQCLFTHILSAFLAVSGVLLVMFVPMHSYYRTIKASPFASKSQPFDFAENLKRNQFLDMCAHDCTKYPLIFAKTCADLQNVQIHNRTKPLMLLYTGDKRDDNCSTAYLPAATATVTTVAPATVTTVAPVGQG</sequence>
<dbReference type="Proteomes" id="UP000005239">
    <property type="component" value="Unassembled WGS sequence"/>
</dbReference>
<proteinExistence type="predicted"/>
<keyword evidence="2" id="KW-1185">Reference proteome</keyword>
<accession>A0A2A6C8X9</accession>
<organism evidence="1 2">
    <name type="scientific">Pristionchus pacificus</name>
    <name type="common">Parasitic nematode worm</name>
    <dbReference type="NCBI Taxonomy" id="54126"/>
    <lineage>
        <taxon>Eukaryota</taxon>
        <taxon>Metazoa</taxon>
        <taxon>Ecdysozoa</taxon>
        <taxon>Nematoda</taxon>
        <taxon>Chromadorea</taxon>
        <taxon>Rhabditida</taxon>
        <taxon>Rhabditina</taxon>
        <taxon>Diplogasteromorpha</taxon>
        <taxon>Diplogasteroidea</taxon>
        <taxon>Neodiplogasteridae</taxon>
        <taxon>Pristionchus</taxon>
    </lineage>
</organism>
<dbReference type="AlphaFoldDB" id="A0A2A6C8X9"/>
<dbReference type="EnsemblMetazoa" id="PPA18911.1">
    <property type="protein sequence ID" value="PPA18911.1"/>
    <property type="gene ID" value="WBGene00108465"/>
</dbReference>
<name>A0A2A6C8X9_PRIPA</name>